<feature type="region of interest" description="Disordered" evidence="1">
    <location>
        <begin position="1147"/>
        <end position="1166"/>
    </location>
</feature>
<feature type="non-terminal residue" evidence="2">
    <location>
        <position position="1"/>
    </location>
</feature>
<feature type="region of interest" description="Disordered" evidence="1">
    <location>
        <begin position="1233"/>
        <end position="1265"/>
    </location>
</feature>
<dbReference type="PANTHER" id="PTHR21665">
    <property type="entry name" value="CATION CHANNEL SPERM-ASSOCIATED TARGETING SUBUNIT TAU"/>
    <property type="match status" value="1"/>
</dbReference>
<evidence type="ECO:0000313" key="2">
    <source>
        <dbReference type="EMBL" id="OBS77899.1"/>
    </source>
</evidence>
<comment type="caution">
    <text evidence="2">The sequence shown here is derived from an EMBL/GenBank/DDBJ whole genome shotgun (WGS) entry which is preliminary data.</text>
</comment>
<reference evidence="2 3" key="1">
    <citation type="submission" date="2016-06" db="EMBL/GenBank/DDBJ databases">
        <title>The Draft Genome Sequence and Annotation of the Desert Woodrat Neotoma lepida.</title>
        <authorList>
            <person name="Campbell M."/>
            <person name="Oakeson K.F."/>
            <person name="Yandell M."/>
            <person name="Halpert J.R."/>
            <person name="Dearing D."/>
        </authorList>
    </citation>
    <scope>NUCLEOTIDE SEQUENCE [LARGE SCALE GENOMIC DNA]</scope>
    <source>
        <strain evidence="2">417</strain>
        <tissue evidence="2">Liver</tissue>
    </source>
</reference>
<feature type="compositionally biased region" description="Polar residues" evidence="1">
    <location>
        <begin position="21"/>
        <end position="30"/>
    </location>
</feature>
<feature type="compositionally biased region" description="Basic and acidic residues" evidence="1">
    <location>
        <begin position="1147"/>
        <end position="1161"/>
    </location>
</feature>
<dbReference type="OrthoDB" id="2144823at2759"/>
<feature type="region of interest" description="Disordered" evidence="1">
    <location>
        <begin position="455"/>
        <end position="531"/>
    </location>
</feature>
<evidence type="ECO:0000313" key="3">
    <source>
        <dbReference type="Proteomes" id="UP000092124"/>
    </source>
</evidence>
<feature type="compositionally biased region" description="Polar residues" evidence="1">
    <location>
        <begin position="1"/>
        <end position="14"/>
    </location>
</feature>
<evidence type="ECO:0000256" key="1">
    <source>
        <dbReference type="SAM" id="MobiDB-lite"/>
    </source>
</evidence>
<feature type="compositionally biased region" description="Polar residues" evidence="1">
    <location>
        <begin position="467"/>
        <end position="489"/>
    </location>
</feature>
<feature type="compositionally biased region" description="Polar residues" evidence="1">
    <location>
        <begin position="104"/>
        <end position="136"/>
    </location>
</feature>
<feature type="compositionally biased region" description="Basic and acidic residues" evidence="1">
    <location>
        <begin position="506"/>
        <end position="523"/>
    </location>
</feature>
<sequence>TKLSSGPSSNTTKPSEVRLSSAPSSNTTKPSEMRLSSAPSSNTTKPPELRLASGPSSNATKPSEMRLASGPSSSITKPSGTNRLSHDPSTISTKSADPNKLSHDASTSSTKSLDSKNKLPSGNPTVNSDLTTNTAKTPAMKDKLAWDPAILTVHSSAMQSKLEEQLPDVSLPNYRRELLMTGNVSIYCSSSSINFTSDIENLKQSIVLKSILSKNLQDLSDELFSKPEVCKNAEVIKGSSPLPSSVHERASGGTEKSMFEKVQDTNSCLSPKDTRNSQALLSPVIKSVPQDLLPEGGPGTSSDIEDVSGKLLEPAEIHFPMNRKSSFKTKHLVSDVSGSDPGVSGSVCDYVIKQIFTAPVFSKQETGATALSEAQMALRDQLLTYCERSTSSQILNYEEKGNETPLSRPKSGISKIIQSFPIETLLESGIIKVIELDKENQNSLLDIQTACPEEKLQNPTEQHHNVKSQTKLLSRQPTPSIKPTETSVSAADYTEDSQSMSAQESKYPKAERKSDSPNEHQSLDMEEEGLGSTVETLSSLVGKLKDTDIAMLKSILKNIFKTFFKYHQSERREQLEKEFDRLMQRSSPRGTEHLEKKQENFNKVGKVDRKPILDPKLCVFLEKLSESEVKNLKSELSKHIQHYLLEKLSEAGHITKEDLPQIYRNLYLMNEKTEIKGQSPFQDKYSKTVEEIMSFVNNFNHHFIDKHLEIKLRSFLNEILQNYFLKNLSGSNLFNETEGVALCSSMPSLASKSPPRSLHRLGQDITSGSFGSGLKINMKYPFNESLQNYLKALSENELLSLKADLSKCVQILFIDKLHKSGLMTARQLKEINQQVNSLNSPSMPSKHIKTDLPFRDESCFMREDSEEQKKYPKIGQNTTFQTFLEDIRGETELTRKEEKGSPFSHNLKENPPTIWEHKHVYSREAKTLTLIKAQPPPNKNIQANPLNKSPERPADILFKKHKQDHSFMQLPQAENSIYKTETQEPYSWDGRSKPIQSKPCFEKTPKVKAFDKRENNNICKLAVQEKPDIGFSPYLKLPTCKTSRENEHLNRLSFPTWRTNTFLYVNTENGEQSKLDQYCQRWKENNNNNKKHMVTFAQFKNEMETLYINPYEVCNEKCAKVSPSQSFKYKENEKNSRPSFFPEVLKRENMKSKRKERDHTTKPKKSFHKIVRILPATLPTTRPHLRKSVPRTLLHWTARRTIHDCLDRFDDLHIPSVKRPKNSKSRARLLGRSPVDSHKQAKHCARPSTAPESNKRRESVTGKFASPRMVSAGLVHIHDTTPEYDIRKLRSKRKLKENIEKRPLICDIIQMLDTTE</sequence>
<dbReference type="PANTHER" id="PTHR21665:SF2">
    <property type="entry name" value="CATION CHANNEL SPERM-ASSOCIATED TARGETING SUBUNIT TAU"/>
    <property type="match status" value="1"/>
</dbReference>
<feature type="compositionally biased region" description="Polar residues" evidence="1">
    <location>
        <begin position="70"/>
        <end position="96"/>
    </location>
</feature>
<dbReference type="STRING" id="56216.A0A1A6HI40"/>
<protein>
    <submittedName>
        <fullName evidence="2">Uncharacterized protein</fullName>
    </submittedName>
</protein>
<keyword evidence="3" id="KW-1185">Reference proteome</keyword>
<dbReference type="Proteomes" id="UP000092124">
    <property type="component" value="Unassembled WGS sequence"/>
</dbReference>
<proteinExistence type="predicted"/>
<dbReference type="InterPro" id="IPR031462">
    <property type="entry name" value="CTSRT"/>
</dbReference>
<feature type="region of interest" description="Disordered" evidence="1">
    <location>
        <begin position="241"/>
        <end position="260"/>
    </location>
</feature>
<feature type="region of interest" description="Disordered" evidence="1">
    <location>
        <begin position="1"/>
        <end position="136"/>
    </location>
</feature>
<dbReference type="EMBL" id="LZPO01027717">
    <property type="protein sequence ID" value="OBS77899.1"/>
    <property type="molecule type" value="Genomic_DNA"/>
</dbReference>
<feature type="compositionally biased region" description="Basic and acidic residues" evidence="1">
    <location>
        <begin position="455"/>
        <end position="464"/>
    </location>
</feature>
<accession>A0A1A6HI40</accession>
<feature type="non-terminal residue" evidence="2">
    <location>
        <position position="1316"/>
    </location>
</feature>
<gene>
    <name evidence="2" type="ORF">A6R68_19713</name>
</gene>
<name>A0A1A6HI40_NEOLE</name>
<organism evidence="2 3">
    <name type="scientific">Neotoma lepida</name>
    <name type="common">Desert woodrat</name>
    <dbReference type="NCBI Taxonomy" id="56216"/>
    <lineage>
        <taxon>Eukaryota</taxon>
        <taxon>Metazoa</taxon>
        <taxon>Chordata</taxon>
        <taxon>Craniata</taxon>
        <taxon>Vertebrata</taxon>
        <taxon>Euteleostomi</taxon>
        <taxon>Mammalia</taxon>
        <taxon>Eutheria</taxon>
        <taxon>Euarchontoglires</taxon>
        <taxon>Glires</taxon>
        <taxon>Rodentia</taxon>
        <taxon>Myomorpha</taxon>
        <taxon>Muroidea</taxon>
        <taxon>Cricetidae</taxon>
        <taxon>Neotominae</taxon>
        <taxon>Neotoma</taxon>
    </lineage>
</organism>